<feature type="compositionally biased region" description="Basic and acidic residues" evidence="1">
    <location>
        <begin position="247"/>
        <end position="259"/>
    </location>
</feature>
<feature type="compositionally biased region" description="Pro residues" evidence="1">
    <location>
        <begin position="616"/>
        <end position="626"/>
    </location>
</feature>
<feature type="compositionally biased region" description="Low complexity" evidence="1">
    <location>
        <begin position="309"/>
        <end position="321"/>
    </location>
</feature>
<keyword evidence="3" id="KW-1185">Reference proteome</keyword>
<gene>
    <name evidence="2" type="ORF">BGAL_0384g00060</name>
</gene>
<feature type="compositionally biased region" description="Basic and acidic residues" evidence="1">
    <location>
        <begin position="329"/>
        <end position="358"/>
    </location>
</feature>
<comment type="caution">
    <text evidence="2">The sequence shown here is derived from an EMBL/GenBank/DDBJ whole genome shotgun (WGS) entry which is preliminary data.</text>
</comment>
<dbReference type="Proteomes" id="UP000308671">
    <property type="component" value="Unassembled WGS sequence"/>
</dbReference>
<organism evidence="2 3">
    <name type="scientific">Botrytis galanthina</name>
    <dbReference type="NCBI Taxonomy" id="278940"/>
    <lineage>
        <taxon>Eukaryota</taxon>
        <taxon>Fungi</taxon>
        <taxon>Dikarya</taxon>
        <taxon>Ascomycota</taxon>
        <taxon>Pezizomycotina</taxon>
        <taxon>Leotiomycetes</taxon>
        <taxon>Helotiales</taxon>
        <taxon>Sclerotiniaceae</taxon>
        <taxon>Botrytis</taxon>
    </lineage>
</organism>
<feature type="compositionally biased region" description="Low complexity" evidence="1">
    <location>
        <begin position="662"/>
        <end position="685"/>
    </location>
</feature>
<evidence type="ECO:0000256" key="1">
    <source>
        <dbReference type="SAM" id="MobiDB-lite"/>
    </source>
</evidence>
<sequence length="775" mass="86102">MDAEDHLEEHPEAIWNSINSIIQFAHNCFAQRTREYCSWSHGAADFHICACRKHFNGRGFPESKKCSREKPLREDYFLSRARTGKYLISSEAIVGAIPGQAARTRHLAWYEAQLRACFGTHGSLNNEGGSQSSDTKSLMDSNEKSVASSYNQLMVKIKNPKVATCTPVRTEEEIDLSHVENLTIRADWNFEAALRPRNAESFSNHKKEVLTNKNCRLDTRGDGEVTRLGAGESYRPNHNRRSPPRADTFRSDRDRDRSPRRDRRTPPLSSDSYHPSARDRSPRRRSRTPPYRARDRSPPRDMTWRGRPRSPLRGGRTPIRARTPRRFSPRRDDDRRDRLRSPRRDERRRSRSPFDRNRTPLRPRSPIRARSPLPRRSPPPGPRGGSWRRSRSRDPRDVRTPLGPSSQTWRRRSPSPPIRRRSPSPIRRRSPSPALRDSERSSGRSSGTNSRRSSPPVHPSRQALTQAATREAIRSPVPVRDRSPSGLAYRQVKQERSASKDRSPIRPTAPRSPPRGPAATFRAPTGPSGGRNFAAPIPSGPSSNYNSRSNSASEGNGHIAPPSGPRGYAPPRGPSASLRGGRPSFSNERHSRPDTSSWGAAPPARPNADLNSRTNLPPPRPPPSVSPSPARETPPAAPTGPSGIPTGPRAGTSVSSRPSLQHSSSIYHSRGSISGPSSGPRIHPAMVGIPPIIPGGRIDPAASGIPTDLAARLKKKEEEADILREEVKQKQEKLRKGLKHWDRLSRESASMGLKSELSESHLRILAGEGVGGKAF</sequence>
<proteinExistence type="predicted"/>
<feature type="region of interest" description="Disordered" evidence="1">
    <location>
        <begin position="213"/>
        <end position="685"/>
    </location>
</feature>
<dbReference type="EMBL" id="PQXL01000384">
    <property type="protein sequence ID" value="THV46471.1"/>
    <property type="molecule type" value="Genomic_DNA"/>
</dbReference>
<evidence type="ECO:0000313" key="3">
    <source>
        <dbReference type="Proteomes" id="UP000308671"/>
    </source>
</evidence>
<feature type="compositionally biased region" description="Low complexity" evidence="1">
    <location>
        <begin position="540"/>
        <end position="553"/>
    </location>
</feature>
<feature type="compositionally biased region" description="Basic residues" evidence="1">
    <location>
        <begin position="409"/>
        <end position="430"/>
    </location>
</feature>
<feature type="compositionally biased region" description="Low complexity" evidence="1">
    <location>
        <begin position="443"/>
        <end position="461"/>
    </location>
</feature>
<dbReference type="OrthoDB" id="5424692at2759"/>
<dbReference type="AlphaFoldDB" id="A0A4S8QQL6"/>
<accession>A0A4S8QQL6</accession>
<evidence type="ECO:0000313" key="2">
    <source>
        <dbReference type="EMBL" id="THV46471.1"/>
    </source>
</evidence>
<feature type="compositionally biased region" description="Basic and acidic residues" evidence="1">
    <location>
        <begin position="292"/>
        <end position="304"/>
    </location>
</feature>
<protein>
    <submittedName>
        <fullName evidence="2">Uncharacterized protein</fullName>
    </submittedName>
</protein>
<name>A0A4S8QQL6_9HELO</name>
<reference evidence="2 3" key="1">
    <citation type="submission" date="2017-12" db="EMBL/GenBank/DDBJ databases">
        <title>Comparative genomics of Botrytis spp.</title>
        <authorList>
            <person name="Valero-Jimenez C.A."/>
            <person name="Tapia P."/>
            <person name="Veloso J."/>
            <person name="Silva-Moreno E."/>
            <person name="Staats M."/>
            <person name="Valdes J.H."/>
            <person name="Van Kan J.A.L."/>
        </authorList>
    </citation>
    <scope>NUCLEOTIDE SEQUENCE [LARGE SCALE GENOMIC DNA]</scope>
    <source>
        <strain evidence="2 3">MUCL435</strain>
    </source>
</reference>
<feature type="compositionally biased region" description="Basic and acidic residues" evidence="1">
    <location>
        <begin position="492"/>
        <end position="504"/>
    </location>
</feature>
<feature type="compositionally biased region" description="Basic and acidic residues" evidence="1">
    <location>
        <begin position="213"/>
        <end position="225"/>
    </location>
</feature>
<feature type="compositionally biased region" description="Polar residues" evidence="1">
    <location>
        <begin position="652"/>
        <end position="661"/>
    </location>
</feature>